<gene>
    <name evidence="1" type="ORF">TPAB3V08_LOCUS13560</name>
</gene>
<dbReference type="Proteomes" id="UP001153148">
    <property type="component" value="Unassembled WGS sequence"/>
</dbReference>
<sequence length="71" mass="8086">MLVLDGRIVLAEFISVILFTIKLFSENMEMTKMKLFRKMVSSLVEIAKNVYGPISQPVECLLPTEVPKRAK</sequence>
<protein>
    <submittedName>
        <fullName evidence="1">Uncharacterized protein</fullName>
    </submittedName>
</protein>
<feature type="non-terminal residue" evidence="1">
    <location>
        <position position="71"/>
    </location>
</feature>
<evidence type="ECO:0000313" key="1">
    <source>
        <dbReference type="EMBL" id="CAG2066617.1"/>
    </source>
</evidence>
<proteinExistence type="predicted"/>
<dbReference type="EMBL" id="CAJPIN010056551">
    <property type="protein sequence ID" value="CAG2066617.1"/>
    <property type="molecule type" value="Genomic_DNA"/>
</dbReference>
<evidence type="ECO:0000313" key="2">
    <source>
        <dbReference type="Proteomes" id="UP001153148"/>
    </source>
</evidence>
<accession>A0ABN7PHP4</accession>
<name>A0ABN7PHP4_TIMPD</name>
<reference evidence="1" key="1">
    <citation type="submission" date="2021-03" db="EMBL/GenBank/DDBJ databases">
        <authorList>
            <person name="Tran Van P."/>
        </authorList>
    </citation>
    <scope>NUCLEOTIDE SEQUENCE</scope>
</reference>
<comment type="caution">
    <text evidence="1">The sequence shown here is derived from an EMBL/GenBank/DDBJ whole genome shotgun (WGS) entry which is preliminary data.</text>
</comment>
<organism evidence="1 2">
    <name type="scientific">Timema podura</name>
    <name type="common">Walking stick</name>
    <dbReference type="NCBI Taxonomy" id="61482"/>
    <lineage>
        <taxon>Eukaryota</taxon>
        <taxon>Metazoa</taxon>
        <taxon>Ecdysozoa</taxon>
        <taxon>Arthropoda</taxon>
        <taxon>Hexapoda</taxon>
        <taxon>Insecta</taxon>
        <taxon>Pterygota</taxon>
        <taxon>Neoptera</taxon>
        <taxon>Polyneoptera</taxon>
        <taxon>Phasmatodea</taxon>
        <taxon>Timematodea</taxon>
        <taxon>Timematoidea</taxon>
        <taxon>Timematidae</taxon>
        <taxon>Timema</taxon>
    </lineage>
</organism>
<keyword evidence="2" id="KW-1185">Reference proteome</keyword>